<dbReference type="WBParaSite" id="ACRNAN_scaffold5341.g16515.t1">
    <property type="protein sequence ID" value="ACRNAN_scaffold5341.g16515.t1"/>
    <property type="gene ID" value="ACRNAN_scaffold5341.g16515"/>
</dbReference>
<accession>A0A914E3P7</accession>
<feature type="compositionally biased region" description="Basic and acidic residues" evidence="1">
    <location>
        <begin position="94"/>
        <end position="118"/>
    </location>
</feature>
<dbReference type="Proteomes" id="UP000887540">
    <property type="component" value="Unplaced"/>
</dbReference>
<proteinExistence type="predicted"/>
<evidence type="ECO:0000313" key="2">
    <source>
        <dbReference type="Proteomes" id="UP000887540"/>
    </source>
</evidence>
<feature type="compositionally biased region" description="Basic and acidic residues" evidence="1">
    <location>
        <begin position="227"/>
        <end position="236"/>
    </location>
</feature>
<sequence>MERSEDAQILQYLSLYSSGPTIWHTLFIILNGSRGVLQLLLLTFTKYITEKDKQDDQTNQNNNAPIQQRSSSRVNANKPPLRRRSEMPTPSAPEFRELSAPENSHESRAQRQTIIHDSKNEPILIEAEIYGPRRATSDIDGESIEVAQEGQKEIPSGQDEVKPLEEKHIFDEVLPEQNEAIPIHIHIPRPKRKSMVMYDGIYRLEELQPPSSSRNTEAFFKIPPSIDSDKIVHKDNGNNSSLPPDVEEISKHLRQLDRWLENRPESSQDRDYVKEH</sequence>
<organism evidence="2 3">
    <name type="scientific">Acrobeloides nanus</name>
    <dbReference type="NCBI Taxonomy" id="290746"/>
    <lineage>
        <taxon>Eukaryota</taxon>
        <taxon>Metazoa</taxon>
        <taxon>Ecdysozoa</taxon>
        <taxon>Nematoda</taxon>
        <taxon>Chromadorea</taxon>
        <taxon>Rhabditida</taxon>
        <taxon>Tylenchina</taxon>
        <taxon>Cephalobomorpha</taxon>
        <taxon>Cephaloboidea</taxon>
        <taxon>Cephalobidae</taxon>
        <taxon>Acrobeloides</taxon>
    </lineage>
</organism>
<evidence type="ECO:0000313" key="3">
    <source>
        <dbReference type="WBParaSite" id="ACRNAN_scaffold5341.g16515.t1"/>
    </source>
</evidence>
<protein>
    <submittedName>
        <fullName evidence="3">Uncharacterized protein</fullName>
    </submittedName>
</protein>
<evidence type="ECO:0000256" key="1">
    <source>
        <dbReference type="SAM" id="MobiDB-lite"/>
    </source>
</evidence>
<dbReference type="AlphaFoldDB" id="A0A914E3P7"/>
<feature type="region of interest" description="Disordered" evidence="1">
    <location>
        <begin position="223"/>
        <end position="246"/>
    </location>
</feature>
<name>A0A914E3P7_9BILA</name>
<reference evidence="3" key="1">
    <citation type="submission" date="2022-11" db="UniProtKB">
        <authorList>
            <consortium name="WormBaseParasite"/>
        </authorList>
    </citation>
    <scope>IDENTIFICATION</scope>
</reference>
<feature type="compositionally biased region" description="Polar residues" evidence="1">
    <location>
        <begin position="64"/>
        <end position="75"/>
    </location>
</feature>
<keyword evidence="2" id="KW-1185">Reference proteome</keyword>
<feature type="region of interest" description="Disordered" evidence="1">
    <location>
        <begin position="53"/>
        <end position="118"/>
    </location>
</feature>